<evidence type="ECO:0000256" key="2">
    <source>
        <dbReference type="SAM" id="Coils"/>
    </source>
</evidence>
<evidence type="ECO:0000313" key="8">
    <source>
        <dbReference type="Proteomes" id="UP000587586"/>
    </source>
</evidence>
<keyword evidence="4" id="KW-1133">Transmembrane helix</keyword>
<feature type="domain" description="p-hydroxybenzoic acid efflux pump subunit AaeA-like beta-barrel" evidence="6">
    <location>
        <begin position="361"/>
        <end position="446"/>
    </location>
</feature>
<evidence type="ECO:0000259" key="6">
    <source>
        <dbReference type="Pfam" id="PF25963"/>
    </source>
</evidence>
<feature type="compositionally biased region" description="Basic and acidic residues" evidence="3">
    <location>
        <begin position="22"/>
        <end position="64"/>
    </location>
</feature>
<dbReference type="InterPro" id="IPR050739">
    <property type="entry name" value="MFP"/>
</dbReference>
<protein>
    <submittedName>
        <fullName evidence="7">RND transporter</fullName>
    </submittedName>
</protein>
<dbReference type="PANTHER" id="PTHR30386">
    <property type="entry name" value="MEMBRANE FUSION SUBUNIT OF EMRAB-TOLC MULTIDRUG EFFLUX PUMP"/>
    <property type="match status" value="1"/>
</dbReference>
<dbReference type="SUPFAM" id="SSF111369">
    <property type="entry name" value="HlyD-like secretion proteins"/>
    <property type="match status" value="3"/>
</dbReference>
<dbReference type="GO" id="GO:0030313">
    <property type="term" value="C:cell envelope"/>
    <property type="evidence" value="ECO:0007669"/>
    <property type="project" value="UniProtKB-SubCell"/>
</dbReference>
<evidence type="ECO:0000256" key="1">
    <source>
        <dbReference type="ARBA" id="ARBA00004196"/>
    </source>
</evidence>
<feature type="region of interest" description="Disordered" evidence="3">
    <location>
        <begin position="1"/>
        <end position="65"/>
    </location>
</feature>
<dbReference type="Gene3D" id="1.10.287.470">
    <property type="entry name" value="Helix hairpin bin"/>
    <property type="match status" value="1"/>
</dbReference>
<proteinExistence type="predicted"/>
<feature type="coiled-coil region" evidence="2">
    <location>
        <begin position="262"/>
        <end position="320"/>
    </location>
</feature>
<dbReference type="Gene3D" id="2.40.30.170">
    <property type="match status" value="1"/>
</dbReference>
<dbReference type="GO" id="GO:0055085">
    <property type="term" value="P:transmembrane transport"/>
    <property type="evidence" value="ECO:0007669"/>
    <property type="project" value="InterPro"/>
</dbReference>
<keyword evidence="2" id="KW-0175">Coiled coil</keyword>
<keyword evidence="8" id="KW-1185">Reference proteome</keyword>
<comment type="caution">
    <text evidence="7">The sequence shown here is derived from an EMBL/GenBank/DDBJ whole genome shotgun (WGS) entry which is preliminary data.</text>
</comment>
<feature type="domain" description="Multidrug resistance protein MdtA-like barrel-sandwich hybrid" evidence="5">
    <location>
        <begin position="112"/>
        <end position="352"/>
    </location>
</feature>
<name>A0A6V8N1Z3_9BACT</name>
<keyword evidence="4" id="KW-0812">Transmembrane</keyword>
<dbReference type="InterPro" id="IPR058625">
    <property type="entry name" value="MdtA-like_BSH"/>
</dbReference>
<dbReference type="PRINTS" id="PR01490">
    <property type="entry name" value="RTXTOXIND"/>
</dbReference>
<dbReference type="InterPro" id="IPR058634">
    <property type="entry name" value="AaeA-lik-b-barrel"/>
</dbReference>
<dbReference type="PANTHER" id="PTHR30386:SF19">
    <property type="entry name" value="MULTIDRUG EXPORT PROTEIN EMRA-RELATED"/>
    <property type="match status" value="1"/>
</dbReference>
<evidence type="ECO:0000313" key="7">
    <source>
        <dbReference type="EMBL" id="GFO66518.1"/>
    </source>
</evidence>
<dbReference type="AlphaFoldDB" id="A0A6V8N1Z3"/>
<evidence type="ECO:0000256" key="4">
    <source>
        <dbReference type="SAM" id="Phobius"/>
    </source>
</evidence>
<dbReference type="Pfam" id="PF25963">
    <property type="entry name" value="Beta-barrel_AAEA"/>
    <property type="match status" value="1"/>
</dbReference>
<accession>A0A6V8N1Z3</accession>
<comment type="subcellular location">
    <subcellularLocation>
        <location evidence="1">Cell envelope</location>
    </subcellularLocation>
</comment>
<dbReference type="Pfam" id="PF25917">
    <property type="entry name" value="BSH_RND"/>
    <property type="match status" value="1"/>
</dbReference>
<reference evidence="8" key="1">
    <citation type="submission" date="2020-06" db="EMBL/GenBank/DDBJ databases">
        <title>Draft genomic sequecing of Geomonas sp. Red745.</title>
        <authorList>
            <person name="Itoh H."/>
            <person name="Xu Z.X."/>
            <person name="Ushijima N."/>
            <person name="Masuda Y."/>
            <person name="Shiratori Y."/>
            <person name="Senoo K."/>
        </authorList>
    </citation>
    <scope>NUCLEOTIDE SEQUENCE [LARGE SCALE GENOMIC DNA]</scope>
    <source>
        <strain evidence="8">Red745</strain>
    </source>
</reference>
<dbReference type="EMBL" id="BLXZ01000001">
    <property type="protein sequence ID" value="GFO66518.1"/>
    <property type="molecule type" value="Genomic_DNA"/>
</dbReference>
<feature type="transmembrane region" description="Helical" evidence="4">
    <location>
        <begin position="76"/>
        <end position="94"/>
    </location>
</feature>
<evidence type="ECO:0000259" key="5">
    <source>
        <dbReference type="Pfam" id="PF25917"/>
    </source>
</evidence>
<gene>
    <name evidence="7" type="ORF">GMLC_00970</name>
</gene>
<dbReference type="RefSeq" id="WP_183359054.1">
    <property type="nucleotide sequence ID" value="NZ_BLXZ01000001.1"/>
</dbReference>
<keyword evidence="4" id="KW-0472">Membrane</keyword>
<evidence type="ECO:0000256" key="3">
    <source>
        <dbReference type="SAM" id="MobiDB-lite"/>
    </source>
</evidence>
<sequence>MDEEPRKDAAQASPERAGIGADEPRPLPGERRKEPRLEKDAGEGEEASRHEEEQPKKGKWDGSKSRLKRTFGSRKVQVALGLTVLAVALLFWWYSSLWESTDDAQIDGHVNQVSARVTGQVIKVRFEDNQFVRAGSVLVEIDPTDYQVALARARAELAEATAAAEGARIGVPITSVDTSNQVATARARVANARAGIVAAGRQHAAARARVDEARAQNQKYQSDLRRYAPLAARDIISQQQYDQARAAAASAAASVAAADATMRAAAQQVTQARGQLAQAEAELRTAQTAPQQVRVARSRSASAEAALERARTALRQAELNLQYTKVAAPVDGITGRKSVEPGQNVMPGQNLLFLVPVQDIWVTANFKEDQLRQIRPGQRVRISVDAYDRSYDGYVETIGAASGARFSLFPPENATGNYVKVVQRIPVRIRFNRGQDPEHLLRPGMSVVPKVRVQ</sequence>
<organism evidence="7 8">
    <name type="scientific">Geomonas limicola</name>
    <dbReference type="NCBI Taxonomy" id="2740186"/>
    <lineage>
        <taxon>Bacteria</taxon>
        <taxon>Pseudomonadati</taxon>
        <taxon>Thermodesulfobacteriota</taxon>
        <taxon>Desulfuromonadia</taxon>
        <taxon>Geobacterales</taxon>
        <taxon>Geobacteraceae</taxon>
        <taxon>Geomonas</taxon>
    </lineage>
</organism>
<dbReference type="Gene3D" id="2.40.50.100">
    <property type="match status" value="1"/>
</dbReference>
<dbReference type="Proteomes" id="UP000587586">
    <property type="component" value="Unassembled WGS sequence"/>
</dbReference>